<dbReference type="PRINTS" id="PR00313">
    <property type="entry name" value="CABNDNGRPT"/>
</dbReference>
<dbReference type="AlphaFoldDB" id="A0A1H4CSL1"/>
<dbReference type="Pfam" id="PF00353">
    <property type="entry name" value="HemolysinCabind"/>
    <property type="match status" value="4"/>
</dbReference>
<dbReference type="InterPro" id="IPR050557">
    <property type="entry name" value="RTX_toxin/Mannuronan_C5-epim"/>
</dbReference>
<dbReference type="OrthoDB" id="9342475at2"/>
<dbReference type="EMBL" id="FNQM01000008">
    <property type="protein sequence ID" value="SEA63288.1"/>
    <property type="molecule type" value="Genomic_DNA"/>
</dbReference>
<keyword evidence="2" id="KW-0964">Secreted</keyword>
<dbReference type="GO" id="GO:0005509">
    <property type="term" value="F:calcium ion binding"/>
    <property type="evidence" value="ECO:0007669"/>
    <property type="project" value="InterPro"/>
</dbReference>
<evidence type="ECO:0000313" key="4">
    <source>
        <dbReference type="EMBL" id="SEA63288.1"/>
    </source>
</evidence>
<evidence type="ECO:0000313" key="5">
    <source>
        <dbReference type="Proteomes" id="UP000198703"/>
    </source>
</evidence>
<dbReference type="InterPro" id="IPR018511">
    <property type="entry name" value="Hemolysin-typ_Ca-bd_CS"/>
</dbReference>
<evidence type="ECO:0000256" key="2">
    <source>
        <dbReference type="ARBA" id="ARBA00022525"/>
    </source>
</evidence>
<evidence type="ECO:0000256" key="3">
    <source>
        <dbReference type="SAM" id="MobiDB-lite"/>
    </source>
</evidence>
<dbReference type="Proteomes" id="UP000198703">
    <property type="component" value="Unassembled WGS sequence"/>
</dbReference>
<dbReference type="InterPro" id="IPR011049">
    <property type="entry name" value="Serralysin-like_metalloprot_C"/>
</dbReference>
<dbReference type="InterPro" id="IPR001343">
    <property type="entry name" value="Hemolysn_Ca-bd"/>
</dbReference>
<keyword evidence="5" id="KW-1185">Reference proteome</keyword>
<organism evidence="4 5">
    <name type="scientific">Rubrimonas cliftonensis</name>
    <dbReference type="NCBI Taxonomy" id="89524"/>
    <lineage>
        <taxon>Bacteria</taxon>
        <taxon>Pseudomonadati</taxon>
        <taxon>Pseudomonadota</taxon>
        <taxon>Alphaproteobacteria</taxon>
        <taxon>Rhodobacterales</taxon>
        <taxon>Paracoccaceae</taxon>
        <taxon>Rubrimonas</taxon>
    </lineage>
</organism>
<comment type="subcellular location">
    <subcellularLocation>
        <location evidence="1">Secreted</location>
    </subcellularLocation>
</comment>
<name>A0A1H4CSL1_9RHOB</name>
<dbReference type="Gene3D" id="2.150.10.10">
    <property type="entry name" value="Serralysin-like metalloprotease, C-terminal"/>
    <property type="match status" value="3"/>
</dbReference>
<feature type="region of interest" description="Disordered" evidence="3">
    <location>
        <begin position="1"/>
        <end position="31"/>
    </location>
</feature>
<dbReference type="STRING" id="89524.SAMN05444370_1082"/>
<dbReference type="GO" id="GO:0005576">
    <property type="term" value="C:extracellular region"/>
    <property type="evidence" value="ECO:0007669"/>
    <property type="project" value="UniProtKB-SubCell"/>
</dbReference>
<dbReference type="Gene3D" id="2.160.20.160">
    <property type="match status" value="1"/>
</dbReference>
<dbReference type="PANTHER" id="PTHR38340">
    <property type="entry name" value="S-LAYER PROTEIN"/>
    <property type="match status" value="1"/>
</dbReference>
<dbReference type="PANTHER" id="PTHR38340:SF1">
    <property type="entry name" value="S-LAYER PROTEIN"/>
    <property type="match status" value="1"/>
</dbReference>
<reference evidence="4 5" key="1">
    <citation type="submission" date="2016-10" db="EMBL/GenBank/DDBJ databases">
        <authorList>
            <person name="de Groot N.N."/>
        </authorList>
    </citation>
    <scope>NUCLEOTIDE SEQUENCE [LARGE SCALE GENOMIC DNA]</scope>
    <source>
        <strain evidence="4 5">DSM 15345</strain>
    </source>
</reference>
<dbReference type="RefSeq" id="WP_093254153.1">
    <property type="nucleotide sequence ID" value="NZ_FNQM01000008.1"/>
</dbReference>
<sequence length="635" mass="64408">MRDPAPIAPGLPEGGPTVLDSDPAEPPPSVGLRLFEGPPPPTETVQILTDRAFGEVLAYAAPDVAQDDLVIVTNAAGNVSARGGGGDDVIVVRSAVQGDVSGGPGADTIVLETSAQLSDFDFEAGDRVVIVTPDPALTTVTRTFDPLGTDIYDFRFDGATSGPVNIRVRASSDDLVDVGAFLLARPDQLGLPDLPWNLYGLYGDLAPAPPPGPGGFSIGPTLVGPDETAVGGDGADEFQTFGDGPVGVIAGLGPDRVTLANRGGGSVTLGFTPGAPPSSVIAPFTFDVIYLPGKPGQTDQARDVVEVTPDATGSFEIFNFEPDFDTLALYGFEAVRSLDDLQTITTEGETGAAVIRLSDALELTVYGGLDAENIFLAPDANVFDPQAPGPEVTPAPIATNGPDRITGTPQADAIDALGGNDTVKGLAGGDFIDLGAGDDIVLSGAGNDTVLGGDGDDTIKAGAGDDSIEGGAGNDVILSGDGNDTILGGAGNDVIKPGRGDDVMDGGAGDDILAGFRGDELLVGGAGNDTLLGNLDDDTLTGGAGDDRMQGGPGRDTFVFDTPEWGDDRIVLDFLPQSDTLDFRGSGLAFADLSIIQAGDNVLIEAGDSSILVNSARFGPLDVADFAGDVLLFDA</sequence>
<dbReference type="PROSITE" id="PS00330">
    <property type="entry name" value="HEMOLYSIN_CALCIUM"/>
    <property type="match status" value="2"/>
</dbReference>
<proteinExistence type="predicted"/>
<protein>
    <submittedName>
        <fullName evidence="4">Hemolysin-type calcium-binding repeat-containing protein</fullName>
    </submittedName>
</protein>
<dbReference type="SUPFAM" id="SSF51120">
    <property type="entry name" value="beta-Roll"/>
    <property type="match status" value="2"/>
</dbReference>
<evidence type="ECO:0000256" key="1">
    <source>
        <dbReference type="ARBA" id="ARBA00004613"/>
    </source>
</evidence>
<gene>
    <name evidence="4" type="ORF">SAMN05444370_1082</name>
</gene>
<accession>A0A1H4CSL1</accession>